<dbReference type="SMART" id="SM00248">
    <property type="entry name" value="ANK"/>
    <property type="match status" value="5"/>
</dbReference>
<dbReference type="SUPFAM" id="SSF48403">
    <property type="entry name" value="Ankyrin repeat"/>
    <property type="match status" value="1"/>
</dbReference>
<accession>A0ABR3TIK3</accession>
<organism evidence="4 5">
    <name type="scientific">Diplodia intermedia</name>
    <dbReference type="NCBI Taxonomy" id="856260"/>
    <lineage>
        <taxon>Eukaryota</taxon>
        <taxon>Fungi</taxon>
        <taxon>Dikarya</taxon>
        <taxon>Ascomycota</taxon>
        <taxon>Pezizomycotina</taxon>
        <taxon>Dothideomycetes</taxon>
        <taxon>Dothideomycetes incertae sedis</taxon>
        <taxon>Botryosphaeriales</taxon>
        <taxon>Botryosphaeriaceae</taxon>
        <taxon>Diplodia</taxon>
    </lineage>
</organism>
<dbReference type="InterPro" id="IPR036770">
    <property type="entry name" value="Ankyrin_rpt-contain_sf"/>
</dbReference>
<feature type="repeat" description="ANK" evidence="3">
    <location>
        <begin position="134"/>
        <end position="158"/>
    </location>
</feature>
<protein>
    <recommendedName>
        <fullName evidence="6">Ankyrin</fullName>
    </recommendedName>
</protein>
<evidence type="ECO:0000256" key="1">
    <source>
        <dbReference type="ARBA" id="ARBA00022737"/>
    </source>
</evidence>
<evidence type="ECO:0000256" key="3">
    <source>
        <dbReference type="PROSITE-ProRule" id="PRU00023"/>
    </source>
</evidence>
<keyword evidence="2 3" id="KW-0040">ANK repeat</keyword>
<evidence type="ECO:0000256" key="2">
    <source>
        <dbReference type="ARBA" id="ARBA00023043"/>
    </source>
</evidence>
<dbReference type="Proteomes" id="UP001521184">
    <property type="component" value="Unassembled WGS sequence"/>
</dbReference>
<keyword evidence="1" id="KW-0677">Repeat</keyword>
<dbReference type="PANTHER" id="PTHR24171:SF8">
    <property type="entry name" value="BRCA1-ASSOCIATED RING DOMAIN PROTEIN 1"/>
    <property type="match status" value="1"/>
</dbReference>
<dbReference type="PROSITE" id="PS50297">
    <property type="entry name" value="ANK_REP_REGION"/>
    <property type="match status" value="1"/>
</dbReference>
<dbReference type="Pfam" id="PF00023">
    <property type="entry name" value="Ank"/>
    <property type="match status" value="1"/>
</dbReference>
<dbReference type="EMBL" id="JAKEKT020000064">
    <property type="protein sequence ID" value="KAL1639381.1"/>
    <property type="molecule type" value="Genomic_DNA"/>
</dbReference>
<dbReference type="InterPro" id="IPR002110">
    <property type="entry name" value="Ankyrin_rpt"/>
</dbReference>
<evidence type="ECO:0000313" key="5">
    <source>
        <dbReference type="Proteomes" id="UP001521184"/>
    </source>
</evidence>
<dbReference type="PROSITE" id="PS50088">
    <property type="entry name" value="ANK_REPEAT"/>
    <property type="match status" value="2"/>
</dbReference>
<keyword evidence="5" id="KW-1185">Reference proteome</keyword>
<evidence type="ECO:0008006" key="6">
    <source>
        <dbReference type="Google" id="ProtNLM"/>
    </source>
</evidence>
<dbReference type="PANTHER" id="PTHR24171">
    <property type="entry name" value="ANKYRIN REPEAT DOMAIN-CONTAINING PROTEIN 39-RELATED"/>
    <property type="match status" value="1"/>
</dbReference>
<sequence length="327" mass="36441">MDVTDDGISDTEAREIRGWTLLMYVVVGAYDEDGCEEGQDGKRRKNNILEPILQTGRFDINTRDNRGWSPLALAVEYENLKTTGILLAHANTNPNIRDYCGRTPLIQAARTGNTAIVQRLLIHDKTEPSLLDNNGKSALYFAVRSGNAEVVRLLLRTGRVKANSKPDLFGMTPLLWATIHSDVTMVDLLLETGEFDSEDLRDADAEATMRLERSRERRLGRGRGMNSSQRYDDFGRHWGLSLTFGNADRAFSSYIDVKGMKSKSFISLLSYSLRRGTITLAFSLPICPSSLHAICAEMSTPSVQLASMYPKAKVKFGRPSTISPFHT</sequence>
<name>A0ABR3TIK3_9PEZI</name>
<evidence type="ECO:0000313" key="4">
    <source>
        <dbReference type="EMBL" id="KAL1639381.1"/>
    </source>
</evidence>
<dbReference type="Pfam" id="PF12796">
    <property type="entry name" value="Ank_2"/>
    <property type="match status" value="1"/>
</dbReference>
<feature type="repeat" description="ANK" evidence="3">
    <location>
        <begin position="100"/>
        <end position="133"/>
    </location>
</feature>
<gene>
    <name evidence="4" type="ORF">SLS58_007962</name>
</gene>
<comment type="caution">
    <text evidence="4">The sequence shown here is derived from an EMBL/GenBank/DDBJ whole genome shotgun (WGS) entry which is preliminary data.</text>
</comment>
<proteinExistence type="predicted"/>
<reference evidence="4 5" key="1">
    <citation type="journal article" date="2023" name="Plant Dis.">
        <title>First Report of Diplodia intermedia Causing Canker and Dieback Diseases on Apple Trees in Canada.</title>
        <authorList>
            <person name="Ellouze W."/>
            <person name="Ilyukhin E."/>
            <person name="Sulman M."/>
            <person name="Ali S."/>
        </authorList>
    </citation>
    <scope>NUCLEOTIDE SEQUENCE [LARGE SCALE GENOMIC DNA]</scope>
    <source>
        <strain evidence="4 5">M45-28</strain>
    </source>
</reference>
<dbReference type="Gene3D" id="1.25.40.20">
    <property type="entry name" value="Ankyrin repeat-containing domain"/>
    <property type="match status" value="2"/>
</dbReference>